<keyword evidence="4" id="KW-1185">Reference proteome</keyword>
<dbReference type="PROSITE" id="PS50198">
    <property type="entry name" value="PPIC_PPIASE_2"/>
    <property type="match status" value="1"/>
</dbReference>
<dbReference type="Proteomes" id="UP001139199">
    <property type="component" value="Unassembled WGS sequence"/>
</dbReference>
<dbReference type="Pfam" id="PF13616">
    <property type="entry name" value="Rotamase_3"/>
    <property type="match status" value="1"/>
</dbReference>
<organism evidence="3 4">
    <name type="scientific">Neotamlana laminarinivorans</name>
    <dbReference type="NCBI Taxonomy" id="2883124"/>
    <lineage>
        <taxon>Bacteria</taxon>
        <taxon>Pseudomonadati</taxon>
        <taxon>Bacteroidota</taxon>
        <taxon>Flavobacteriia</taxon>
        <taxon>Flavobacteriales</taxon>
        <taxon>Flavobacteriaceae</taxon>
        <taxon>Neotamlana</taxon>
    </lineage>
</organism>
<proteinExistence type="predicted"/>
<feature type="domain" description="PpiC" evidence="2">
    <location>
        <begin position="94"/>
        <end position="163"/>
    </location>
</feature>
<gene>
    <name evidence="3" type="ORF">LG649_14750</name>
</gene>
<evidence type="ECO:0000313" key="3">
    <source>
        <dbReference type="EMBL" id="MCB4800108.1"/>
    </source>
</evidence>
<dbReference type="Gene3D" id="3.10.50.40">
    <property type="match status" value="1"/>
</dbReference>
<dbReference type="EC" id="5.2.1.8" evidence="3"/>
<dbReference type="SUPFAM" id="SSF54534">
    <property type="entry name" value="FKBP-like"/>
    <property type="match status" value="1"/>
</dbReference>
<comment type="caution">
    <text evidence="3">The sequence shown here is derived from an EMBL/GenBank/DDBJ whole genome shotgun (WGS) entry which is preliminary data.</text>
</comment>
<keyword evidence="1 3" id="KW-0413">Isomerase</keyword>
<dbReference type="InterPro" id="IPR046357">
    <property type="entry name" value="PPIase_dom_sf"/>
</dbReference>
<dbReference type="InterPro" id="IPR000297">
    <property type="entry name" value="PPIase_PpiC"/>
</dbReference>
<keyword evidence="1" id="KW-0697">Rotamase</keyword>
<name>A0A9X1I1K4_9FLAO</name>
<dbReference type="GO" id="GO:0003755">
    <property type="term" value="F:peptidyl-prolyl cis-trans isomerase activity"/>
    <property type="evidence" value="ECO:0007669"/>
    <property type="project" value="UniProtKB-KW"/>
</dbReference>
<accession>A0A9X1I1K4</accession>
<evidence type="ECO:0000256" key="1">
    <source>
        <dbReference type="PROSITE-ProRule" id="PRU00278"/>
    </source>
</evidence>
<evidence type="ECO:0000313" key="4">
    <source>
        <dbReference type="Proteomes" id="UP001139199"/>
    </source>
</evidence>
<reference evidence="3" key="1">
    <citation type="submission" date="2021-10" db="EMBL/GenBank/DDBJ databases">
        <title>Tamlana sargassums sp. nov., and Tamlana laminarinivorans sp. nov., two new bacteria isolated from the brown alga.</title>
        <authorList>
            <person name="Li J."/>
        </authorList>
    </citation>
    <scope>NUCLEOTIDE SEQUENCE</scope>
    <source>
        <strain evidence="3">PT2-4</strain>
    </source>
</reference>
<sequence length="211" mass="24516">MKKTLLFLTLTGFTTVFYAQTSTEKELALLETPEQIETFLAEKKSKKNKLITFNQEKHKTILAKDLFKLGVGDTKKVEKEFETTFYKVVKRKKKVYQRASYIFIDGNVYDKRNIDVLRQSIFDQLYDGVEFEALAKKYSMDGNAQKGGDLGWFTEGDLHADFEPHMLNTSHEVGKPFAINIPEKNWYYVAVMTHEPKKIPEIEVLKIVETR</sequence>
<dbReference type="AlphaFoldDB" id="A0A9X1I1K4"/>
<dbReference type="EMBL" id="JAJAPW010000008">
    <property type="protein sequence ID" value="MCB4800108.1"/>
    <property type="molecule type" value="Genomic_DNA"/>
</dbReference>
<protein>
    <submittedName>
        <fullName evidence="3">Peptidylprolyl isomerase</fullName>
        <ecNumber evidence="3">5.2.1.8</ecNumber>
    </submittedName>
</protein>
<evidence type="ECO:0000259" key="2">
    <source>
        <dbReference type="PROSITE" id="PS50198"/>
    </source>
</evidence>
<dbReference type="RefSeq" id="WP_226544585.1">
    <property type="nucleotide sequence ID" value="NZ_JAJAPW010000008.1"/>
</dbReference>